<sequence>MSWEVRRTRRAEADLVDIWIYIAADSPAAAERVILKLEAAEGRLAEFPEMAPLREDLLPGVRAWAVGDYLIFYRVEPDAVEILRILHGARDLDDLIGG</sequence>
<evidence type="ECO:0000256" key="2">
    <source>
        <dbReference type="ARBA" id="ARBA00022649"/>
    </source>
</evidence>
<evidence type="ECO:0000313" key="4">
    <source>
        <dbReference type="EMBL" id="QQZ50249.1"/>
    </source>
</evidence>
<dbReference type="EMBL" id="JAGSGD010000002">
    <property type="protein sequence ID" value="MBR7621491.1"/>
    <property type="molecule type" value="Genomic_DNA"/>
</dbReference>
<organism evidence="3 5">
    <name type="scientific">Phenylobacterium glaciei</name>
    <dbReference type="NCBI Taxonomy" id="2803784"/>
    <lineage>
        <taxon>Bacteria</taxon>
        <taxon>Pseudomonadati</taxon>
        <taxon>Pseudomonadota</taxon>
        <taxon>Alphaproteobacteria</taxon>
        <taxon>Caulobacterales</taxon>
        <taxon>Caulobacteraceae</taxon>
        <taxon>Phenylobacterium</taxon>
    </lineage>
</organism>
<keyword evidence="2" id="KW-1277">Toxin-antitoxin system</keyword>
<accession>A0A941D5U5</accession>
<gene>
    <name evidence="4" type="ORF">JKL49_00450</name>
    <name evidence="3" type="ORF">JKL49_19020</name>
</gene>
<protein>
    <submittedName>
        <fullName evidence="3">Type II toxin-antitoxin system RelE/ParE family toxin</fullName>
    </submittedName>
</protein>
<dbReference type="Pfam" id="PF05016">
    <property type="entry name" value="ParE_toxin"/>
    <property type="match status" value="1"/>
</dbReference>
<comment type="similarity">
    <text evidence="1">Belongs to the RelE toxin family.</text>
</comment>
<dbReference type="EMBL" id="CP068570">
    <property type="protein sequence ID" value="QQZ50249.1"/>
    <property type="molecule type" value="Genomic_DNA"/>
</dbReference>
<proteinExistence type="inferred from homology"/>
<evidence type="ECO:0000256" key="1">
    <source>
        <dbReference type="ARBA" id="ARBA00006226"/>
    </source>
</evidence>
<evidence type="ECO:0000313" key="3">
    <source>
        <dbReference type="EMBL" id="MBR7621491.1"/>
    </source>
</evidence>
<dbReference type="InterPro" id="IPR035093">
    <property type="entry name" value="RelE/ParE_toxin_dom_sf"/>
</dbReference>
<dbReference type="InterPro" id="IPR007712">
    <property type="entry name" value="RelE/ParE_toxin"/>
</dbReference>
<reference evidence="4" key="1">
    <citation type="submission" date="2021-01" db="EMBL/GenBank/DDBJ databases">
        <title>Genome sequence of Phenylobacterium sp. 20VBR1 isolated from a valley glaceir, Ny-Alesund, Svalbard.</title>
        <authorList>
            <person name="Thomas F.A."/>
            <person name="Krishnan K.P."/>
            <person name="Sinha R.K."/>
        </authorList>
    </citation>
    <scope>NUCLEOTIDE SEQUENCE</scope>
    <source>
        <strain evidence="4">20VBR1</strain>
    </source>
</reference>
<dbReference type="InterPro" id="IPR051803">
    <property type="entry name" value="TA_system_RelE-like_toxin"/>
</dbReference>
<dbReference type="SUPFAM" id="SSF143011">
    <property type="entry name" value="RelE-like"/>
    <property type="match status" value="1"/>
</dbReference>
<reference evidence="3" key="2">
    <citation type="submission" date="2021-04" db="EMBL/GenBank/DDBJ databases">
        <title>Draft genome assembly of strain Phenylobacterium sp. 20VBR1 using MiniION and Illumina platforms.</title>
        <authorList>
            <person name="Thomas F.A."/>
            <person name="Krishnan K.P."/>
            <person name="Sinha R.K."/>
        </authorList>
    </citation>
    <scope>NUCLEOTIDE SEQUENCE</scope>
    <source>
        <strain evidence="3">20VBR1</strain>
    </source>
</reference>
<evidence type="ECO:0000313" key="5">
    <source>
        <dbReference type="Proteomes" id="UP000622580"/>
    </source>
</evidence>
<dbReference type="Proteomes" id="UP000622580">
    <property type="component" value="Unassembled WGS sequence"/>
</dbReference>
<keyword evidence="5" id="KW-1185">Reference proteome</keyword>
<dbReference type="RefSeq" id="WP_215342999.1">
    <property type="nucleotide sequence ID" value="NZ_JAGSGD010000002.1"/>
</dbReference>
<name>A0A941D5U5_9CAUL</name>
<dbReference type="AlphaFoldDB" id="A0A941D5U5"/>
<dbReference type="PANTHER" id="PTHR33755">
    <property type="entry name" value="TOXIN PARE1-RELATED"/>
    <property type="match status" value="1"/>
</dbReference>
<dbReference type="Gene3D" id="3.30.2310.20">
    <property type="entry name" value="RelE-like"/>
    <property type="match status" value="1"/>
</dbReference>